<keyword evidence="3" id="KW-1185">Reference proteome</keyword>
<evidence type="ECO:0000313" key="2">
    <source>
        <dbReference type="Ensembl" id="ENSELUP00000088655.1"/>
    </source>
</evidence>
<dbReference type="AlphaFoldDB" id="A0AAY5KK42"/>
<feature type="domain" description="CARD" evidence="1">
    <location>
        <begin position="8"/>
        <end position="47"/>
    </location>
</feature>
<reference evidence="2" key="3">
    <citation type="submission" date="2025-09" db="UniProtKB">
        <authorList>
            <consortium name="Ensembl"/>
        </authorList>
    </citation>
    <scope>IDENTIFICATION</scope>
</reference>
<dbReference type="GO" id="GO:0042981">
    <property type="term" value="P:regulation of apoptotic process"/>
    <property type="evidence" value="ECO:0007669"/>
    <property type="project" value="InterPro"/>
</dbReference>
<reference evidence="2" key="2">
    <citation type="submission" date="2025-08" db="UniProtKB">
        <authorList>
            <consortium name="Ensembl"/>
        </authorList>
    </citation>
    <scope>IDENTIFICATION</scope>
</reference>
<name>A0AAY5KK42_ESOLU</name>
<organism evidence="2 3">
    <name type="scientific">Esox lucius</name>
    <name type="common">Northern pike</name>
    <dbReference type="NCBI Taxonomy" id="8010"/>
    <lineage>
        <taxon>Eukaryota</taxon>
        <taxon>Metazoa</taxon>
        <taxon>Chordata</taxon>
        <taxon>Craniata</taxon>
        <taxon>Vertebrata</taxon>
        <taxon>Euteleostomi</taxon>
        <taxon>Actinopterygii</taxon>
        <taxon>Neopterygii</taxon>
        <taxon>Teleostei</taxon>
        <taxon>Protacanthopterygii</taxon>
        <taxon>Esociformes</taxon>
        <taxon>Esocidae</taxon>
        <taxon>Esox</taxon>
    </lineage>
</organism>
<dbReference type="InterPro" id="IPR011029">
    <property type="entry name" value="DEATH-like_dom_sf"/>
</dbReference>
<dbReference type="SUPFAM" id="SSF47986">
    <property type="entry name" value="DEATH domain"/>
    <property type="match status" value="1"/>
</dbReference>
<dbReference type="InterPro" id="IPR001315">
    <property type="entry name" value="CARD"/>
</dbReference>
<reference evidence="2 3" key="1">
    <citation type="submission" date="2020-02" db="EMBL/GenBank/DDBJ databases">
        <title>Esox lucius (northern pike) genome, fEsoLuc1, primary haplotype.</title>
        <authorList>
            <person name="Myers G."/>
            <person name="Karagic N."/>
            <person name="Meyer A."/>
            <person name="Pippel M."/>
            <person name="Reichard M."/>
            <person name="Winkler S."/>
            <person name="Tracey A."/>
            <person name="Sims Y."/>
            <person name="Howe K."/>
            <person name="Rhie A."/>
            <person name="Formenti G."/>
            <person name="Durbin R."/>
            <person name="Fedrigo O."/>
            <person name="Jarvis E.D."/>
        </authorList>
    </citation>
    <scope>NUCLEOTIDE SEQUENCE [LARGE SCALE GENOMIC DNA]</scope>
</reference>
<evidence type="ECO:0000259" key="1">
    <source>
        <dbReference type="Pfam" id="PF00619"/>
    </source>
</evidence>
<evidence type="ECO:0000313" key="3">
    <source>
        <dbReference type="Proteomes" id="UP000265140"/>
    </source>
</evidence>
<proteinExistence type="predicted"/>
<dbReference type="Proteomes" id="UP000265140">
    <property type="component" value="Chromosome 5"/>
</dbReference>
<dbReference type="Ensembl" id="ENSELUT00000105141.1">
    <property type="protein sequence ID" value="ENSELUP00000088655.1"/>
    <property type="gene ID" value="ENSELUG00000035478.1"/>
</dbReference>
<protein>
    <recommendedName>
        <fullName evidence="1">CARD domain-containing protein</fullName>
    </recommendedName>
</protein>
<accession>A0AAY5KK42</accession>
<dbReference type="GeneTree" id="ENSGT01130000278992"/>
<dbReference type="Gene3D" id="1.10.533.10">
    <property type="entry name" value="Death Domain, Fas"/>
    <property type="match status" value="1"/>
</dbReference>
<sequence>VLLWRDEMSVRAEKAREIIDMVLNKGPAACSKMKASLVELDPYLSRTFGFS</sequence>
<dbReference type="Pfam" id="PF00619">
    <property type="entry name" value="CARD"/>
    <property type="match status" value="1"/>
</dbReference>